<dbReference type="Gene3D" id="3.40.50.1000">
    <property type="entry name" value="HAD superfamily/HAD-like"/>
    <property type="match status" value="1"/>
</dbReference>
<dbReference type="OrthoDB" id="1666512at2"/>
<dbReference type="Proteomes" id="UP000256977">
    <property type="component" value="Unassembled WGS sequence"/>
</dbReference>
<keyword evidence="1" id="KW-0378">Hydrolase</keyword>
<keyword evidence="2" id="KW-1185">Reference proteome</keyword>
<dbReference type="InterPro" id="IPR024197">
    <property type="entry name" value="TPP-like"/>
</dbReference>
<dbReference type="SUPFAM" id="SSF56784">
    <property type="entry name" value="HAD-like"/>
    <property type="match status" value="1"/>
</dbReference>
<name>A0A3D9INW4_9BACL</name>
<sequence length="270" mass="29942">MIFACDLDQTLIYSRRSMGPVEESELVPVEKYEGEDLSYMTRTAYMRLRELSREIDFVPTTTRIYEQYARIHGLADGISIRYAIVSNGGRVLIDGRTDEQWDGLIREAVRAGAASGDEAMALFRRLADASWVLKERYCDELFHAVVVERDRIPHGWMDELASELSGMGWNCSLQGRKVYLVPDPVSKGAAVRYVKELTGASFVFAAGDSLLDESMLRMADEAMAPGHGELFRSYGSGNDGAIRFSRRSGIMAAEEILNAAAACNKTEVAG</sequence>
<dbReference type="GO" id="GO:0016787">
    <property type="term" value="F:hydrolase activity"/>
    <property type="evidence" value="ECO:0007669"/>
    <property type="project" value="UniProtKB-KW"/>
</dbReference>
<evidence type="ECO:0000313" key="2">
    <source>
        <dbReference type="Proteomes" id="UP000256977"/>
    </source>
</evidence>
<dbReference type="AlphaFoldDB" id="A0A3D9INW4"/>
<dbReference type="EMBL" id="QRDZ01000026">
    <property type="protein sequence ID" value="RED63407.1"/>
    <property type="molecule type" value="Genomic_DNA"/>
</dbReference>
<dbReference type="RefSeq" id="WP_116063768.1">
    <property type="nucleotide sequence ID" value="NZ_QRDZ01000026.1"/>
</dbReference>
<protein>
    <submittedName>
        <fullName evidence="1">Hydroxymethylpyrimidine pyrophosphatase-like HAD family hydrolase</fullName>
    </submittedName>
</protein>
<dbReference type="PIRSF" id="PIRSF030802">
    <property type="entry name" value="UCP030802"/>
    <property type="match status" value="1"/>
</dbReference>
<dbReference type="InterPro" id="IPR023214">
    <property type="entry name" value="HAD_sf"/>
</dbReference>
<gene>
    <name evidence="1" type="ORF">DFP98_12683</name>
</gene>
<evidence type="ECO:0000313" key="1">
    <source>
        <dbReference type="EMBL" id="RED63407.1"/>
    </source>
</evidence>
<proteinExistence type="predicted"/>
<comment type="caution">
    <text evidence="1">The sequence shown here is derived from an EMBL/GenBank/DDBJ whole genome shotgun (WGS) entry which is preliminary data.</text>
</comment>
<reference evidence="1 2" key="1">
    <citation type="submission" date="2018-07" db="EMBL/GenBank/DDBJ databases">
        <title>Genomic Encyclopedia of Type Strains, Phase III (KMG-III): the genomes of soil and plant-associated and newly described type strains.</title>
        <authorList>
            <person name="Whitman W."/>
        </authorList>
    </citation>
    <scope>NUCLEOTIDE SEQUENCE [LARGE SCALE GENOMIC DNA]</scope>
    <source>
        <strain evidence="1 2">CECT 7287</strain>
    </source>
</reference>
<accession>A0A3D9INW4</accession>
<organism evidence="1 2">
    <name type="scientific">Cohnella phaseoli</name>
    <dbReference type="NCBI Taxonomy" id="456490"/>
    <lineage>
        <taxon>Bacteria</taxon>
        <taxon>Bacillati</taxon>
        <taxon>Bacillota</taxon>
        <taxon>Bacilli</taxon>
        <taxon>Bacillales</taxon>
        <taxon>Paenibacillaceae</taxon>
        <taxon>Cohnella</taxon>
    </lineage>
</organism>
<dbReference type="InterPro" id="IPR036412">
    <property type="entry name" value="HAD-like_sf"/>
</dbReference>